<evidence type="ECO:0000313" key="19">
    <source>
        <dbReference type="Proteomes" id="UP000253941"/>
    </source>
</evidence>
<keyword evidence="11" id="KW-0720">Serine protease</keyword>
<dbReference type="CDD" id="cd10839">
    <property type="entry name" value="cpPDZ1_DegP-like"/>
    <property type="match status" value="1"/>
</dbReference>
<evidence type="ECO:0000256" key="7">
    <source>
        <dbReference type="ARBA" id="ARBA00022729"/>
    </source>
</evidence>
<organism evidence="18 19">
    <name type="scientific">Ferruginivarius sediminum</name>
    <dbReference type="NCBI Taxonomy" id="2661937"/>
    <lineage>
        <taxon>Bacteria</taxon>
        <taxon>Pseudomonadati</taxon>
        <taxon>Pseudomonadota</taxon>
        <taxon>Alphaproteobacteria</taxon>
        <taxon>Rhodospirillales</taxon>
        <taxon>Rhodospirillaceae</taxon>
        <taxon>Ferruginivarius</taxon>
    </lineage>
</organism>
<feature type="chain" id="PRO_5038599367" description="Probable periplasmic serine endoprotease DegP-like" evidence="16">
    <location>
        <begin position="29"/>
        <end position="482"/>
    </location>
</feature>
<dbReference type="EMBL" id="QPMH01000002">
    <property type="protein sequence ID" value="RDD63455.1"/>
    <property type="molecule type" value="Genomic_DNA"/>
</dbReference>
<dbReference type="PROSITE" id="PS51257">
    <property type="entry name" value="PROKAR_LIPOPROTEIN"/>
    <property type="match status" value="1"/>
</dbReference>
<dbReference type="SUPFAM" id="SSF50156">
    <property type="entry name" value="PDZ domain-like"/>
    <property type="match status" value="2"/>
</dbReference>
<feature type="binding site" evidence="15">
    <location>
        <begin position="211"/>
        <end position="213"/>
    </location>
    <ligand>
        <name>substrate</name>
    </ligand>
</feature>
<accession>A0A369TGE6</accession>
<evidence type="ECO:0000256" key="5">
    <source>
        <dbReference type="ARBA" id="ARBA00013958"/>
    </source>
</evidence>
<dbReference type="GO" id="GO:0004252">
    <property type="term" value="F:serine-type endopeptidase activity"/>
    <property type="evidence" value="ECO:0007669"/>
    <property type="project" value="InterPro"/>
</dbReference>
<evidence type="ECO:0000256" key="4">
    <source>
        <dbReference type="ARBA" id="ARBA00013035"/>
    </source>
</evidence>
<sequence length="482" mass="50014">MRAKGLTNAIAGAACAAALAAAPLAAQARQVPDSFAPVAKDLMPAVVNISTTQTVEGETGPLGQLPPGHPLREFFEQFQGQQGQQKRELHSLGSGFIVDEDGYVVTNHHVIRKADKVTVVLDDDTKLDAEIVGTDPKTDLAVLKVKTDRELPSVNWGNSRKAEIGDWVLAIGNPFGLGGSVTAGIVSARGRDINAGPYSRFIQTDTAINRGNSGGPLFNLDGKVIGVNTAILSPNGGSVGVGFALPARVAQPIVSELREDGEVTRGWLGVTVQPVTDDLAAGLDLPEDKGALVGNAAKGGPAAEAGLKQGDVIVSLGGKPVEDAGQLAWLVSQRDPGDEVELKLWRDGKKMAKTVKLGELSDQKMARAAPGQQDKAGNIVAKALGLQLAPAKPQVLEQFDLPSGIEGAVVARVARGGPAASRGIRPGDVITQIGRRAVDSPKDVRQLIAKGAEEGADGVVLLVQRGNKSQFVSVPLAKPETG</sequence>
<feature type="domain" description="PDZ" evidence="17">
    <location>
        <begin position="372"/>
        <end position="440"/>
    </location>
</feature>
<dbReference type="PANTHER" id="PTHR22939:SF130">
    <property type="entry name" value="PERIPLASMIC SERINE ENDOPROTEASE DEGP-LIKE-RELATED"/>
    <property type="match status" value="1"/>
</dbReference>
<comment type="similarity">
    <text evidence="3">Belongs to the peptidase S1C family.</text>
</comment>
<dbReference type="InterPro" id="IPR001940">
    <property type="entry name" value="Peptidase_S1C"/>
</dbReference>
<evidence type="ECO:0000256" key="13">
    <source>
        <dbReference type="ARBA" id="ARBA00032850"/>
    </source>
</evidence>
<dbReference type="RefSeq" id="WP_114580709.1">
    <property type="nucleotide sequence ID" value="NZ_QPMH01000002.1"/>
</dbReference>
<evidence type="ECO:0000256" key="14">
    <source>
        <dbReference type="PIRSR" id="PIRSR611782-1"/>
    </source>
</evidence>
<comment type="caution">
    <text evidence="18">The sequence shown here is derived from an EMBL/GenBank/DDBJ whole genome shotgun (WGS) entry which is preliminary data.</text>
</comment>
<dbReference type="PANTHER" id="PTHR22939">
    <property type="entry name" value="SERINE PROTEASE FAMILY S1C HTRA-RELATED"/>
    <property type="match status" value="1"/>
</dbReference>
<feature type="binding site" evidence="15">
    <location>
        <position position="109"/>
    </location>
    <ligand>
        <name>substrate</name>
    </ligand>
</feature>
<keyword evidence="10" id="KW-0378">Hydrolase</keyword>
<comment type="catalytic activity">
    <reaction evidence="1">
        <text>Acts on substrates that are at least partially unfolded. The cleavage site P1 residue is normally between a pair of hydrophobic residues, such as Val-|-Val.</text>
        <dbReference type="EC" id="3.4.21.107"/>
    </reaction>
</comment>
<feature type="domain" description="PDZ" evidence="17">
    <location>
        <begin position="253"/>
        <end position="348"/>
    </location>
</feature>
<evidence type="ECO:0000256" key="8">
    <source>
        <dbReference type="ARBA" id="ARBA00022737"/>
    </source>
</evidence>
<protein>
    <recommendedName>
        <fullName evidence="5">Probable periplasmic serine endoprotease DegP-like</fullName>
        <ecNumber evidence="4">3.4.21.107</ecNumber>
    </recommendedName>
    <alternativeName>
        <fullName evidence="13">Protease Do</fullName>
    </alternativeName>
</protein>
<dbReference type="GO" id="GO:0042597">
    <property type="term" value="C:periplasmic space"/>
    <property type="evidence" value="ECO:0007669"/>
    <property type="project" value="UniProtKB-SubCell"/>
</dbReference>
<feature type="active site" description="Charge relay system" evidence="14">
    <location>
        <position position="213"/>
    </location>
</feature>
<evidence type="ECO:0000256" key="9">
    <source>
        <dbReference type="ARBA" id="ARBA00022764"/>
    </source>
</evidence>
<dbReference type="Proteomes" id="UP000253941">
    <property type="component" value="Unassembled WGS sequence"/>
</dbReference>
<evidence type="ECO:0000256" key="3">
    <source>
        <dbReference type="ARBA" id="ARBA00010541"/>
    </source>
</evidence>
<evidence type="ECO:0000256" key="11">
    <source>
        <dbReference type="ARBA" id="ARBA00022825"/>
    </source>
</evidence>
<dbReference type="GO" id="GO:0006508">
    <property type="term" value="P:proteolysis"/>
    <property type="evidence" value="ECO:0007669"/>
    <property type="project" value="UniProtKB-KW"/>
</dbReference>
<dbReference type="Gene3D" id="2.40.10.120">
    <property type="match status" value="1"/>
</dbReference>
<keyword evidence="19" id="KW-1185">Reference proteome</keyword>
<feature type="signal peptide" evidence="16">
    <location>
        <begin position="1"/>
        <end position="28"/>
    </location>
</feature>
<reference evidence="18 19" key="1">
    <citation type="submission" date="2018-07" db="EMBL/GenBank/DDBJ databases">
        <title>Venubactetium sediminum gen. nov., sp. nov., isolated from a marine solar saltern.</title>
        <authorList>
            <person name="Wang S."/>
        </authorList>
    </citation>
    <scope>NUCLEOTIDE SEQUENCE [LARGE SCALE GENOMIC DNA]</scope>
    <source>
        <strain evidence="18 19">WD2A32</strain>
    </source>
</reference>
<dbReference type="Gene3D" id="2.30.42.10">
    <property type="match status" value="2"/>
</dbReference>
<evidence type="ECO:0000313" key="18">
    <source>
        <dbReference type="EMBL" id="RDD63455.1"/>
    </source>
</evidence>
<name>A0A369TGE6_9PROT</name>
<keyword evidence="8" id="KW-0677">Repeat</keyword>
<dbReference type="InterPro" id="IPR011782">
    <property type="entry name" value="Pept_S1C_Do"/>
</dbReference>
<feature type="active site" description="Charge relay system" evidence="14">
    <location>
        <position position="139"/>
    </location>
</feature>
<evidence type="ECO:0000259" key="17">
    <source>
        <dbReference type="PROSITE" id="PS50106"/>
    </source>
</evidence>
<dbReference type="PROSITE" id="PS50106">
    <property type="entry name" value="PDZ"/>
    <property type="match status" value="2"/>
</dbReference>
<evidence type="ECO:0000256" key="15">
    <source>
        <dbReference type="PIRSR" id="PIRSR611782-2"/>
    </source>
</evidence>
<dbReference type="SMART" id="SM00228">
    <property type="entry name" value="PDZ"/>
    <property type="match status" value="2"/>
</dbReference>
<evidence type="ECO:0000256" key="1">
    <source>
        <dbReference type="ARBA" id="ARBA00001772"/>
    </source>
</evidence>
<dbReference type="Pfam" id="PF13365">
    <property type="entry name" value="Trypsin_2"/>
    <property type="match status" value="1"/>
</dbReference>
<keyword evidence="7 16" id="KW-0732">Signal</keyword>
<dbReference type="Pfam" id="PF13180">
    <property type="entry name" value="PDZ_2"/>
    <property type="match status" value="2"/>
</dbReference>
<feature type="active site" description="Charge relay system" evidence="14">
    <location>
        <position position="109"/>
    </location>
</feature>
<dbReference type="SUPFAM" id="SSF50494">
    <property type="entry name" value="Trypsin-like serine proteases"/>
    <property type="match status" value="1"/>
</dbReference>
<dbReference type="InterPro" id="IPR001478">
    <property type="entry name" value="PDZ"/>
</dbReference>
<dbReference type="AlphaFoldDB" id="A0A369TGE6"/>
<evidence type="ECO:0000256" key="16">
    <source>
        <dbReference type="SAM" id="SignalP"/>
    </source>
</evidence>
<dbReference type="FunFam" id="2.40.10.120:FF:000007">
    <property type="entry name" value="Periplasmic serine endoprotease DegP-like"/>
    <property type="match status" value="1"/>
</dbReference>
<evidence type="ECO:0000256" key="12">
    <source>
        <dbReference type="ARBA" id="ARBA00023016"/>
    </source>
</evidence>
<keyword evidence="6" id="KW-0645">Protease</keyword>
<feature type="binding site" evidence="15">
    <location>
        <position position="139"/>
    </location>
    <ligand>
        <name>substrate</name>
    </ligand>
</feature>
<evidence type="ECO:0000256" key="6">
    <source>
        <dbReference type="ARBA" id="ARBA00022670"/>
    </source>
</evidence>
<evidence type="ECO:0000256" key="10">
    <source>
        <dbReference type="ARBA" id="ARBA00022801"/>
    </source>
</evidence>
<gene>
    <name evidence="18" type="ORF">DRB17_03160</name>
</gene>
<keyword evidence="12" id="KW-0346">Stress response</keyword>
<dbReference type="InterPro" id="IPR009003">
    <property type="entry name" value="Peptidase_S1_PA"/>
</dbReference>
<evidence type="ECO:0000256" key="2">
    <source>
        <dbReference type="ARBA" id="ARBA00004418"/>
    </source>
</evidence>
<dbReference type="EC" id="3.4.21.107" evidence="4"/>
<comment type="subcellular location">
    <subcellularLocation>
        <location evidence="2">Periplasm</location>
    </subcellularLocation>
</comment>
<dbReference type="PRINTS" id="PR00834">
    <property type="entry name" value="PROTEASES2C"/>
</dbReference>
<dbReference type="NCBIfam" id="TIGR02037">
    <property type="entry name" value="degP_htrA_DO"/>
    <property type="match status" value="1"/>
</dbReference>
<proteinExistence type="inferred from homology"/>
<dbReference type="InterPro" id="IPR036034">
    <property type="entry name" value="PDZ_sf"/>
</dbReference>
<keyword evidence="9" id="KW-0574">Periplasm</keyword>